<keyword evidence="4" id="KW-1185">Reference proteome</keyword>
<accession>A0A067LXQ8</accession>
<dbReference type="HOGENOM" id="CLU_509945_0_0_1"/>
<dbReference type="InParanoid" id="A0A067LXQ8"/>
<keyword evidence="2" id="KW-0472">Membrane</keyword>
<keyword evidence="2" id="KW-0812">Transmembrane</keyword>
<evidence type="ECO:0000313" key="4">
    <source>
        <dbReference type="Proteomes" id="UP000027195"/>
    </source>
</evidence>
<dbReference type="EMBL" id="KL198094">
    <property type="protein sequence ID" value="KDQ08173.1"/>
    <property type="molecule type" value="Genomic_DNA"/>
</dbReference>
<evidence type="ECO:0000313" key="3">
    <source>
        <dbReference type="EMBL" id="KDQ08173.1"/>
    </source>
</evidence>
<feature type="compositionally biased region" description="Basic and acidic residues" evidence="1">
    <location>
        <begin position="447"/>
        <end position="456"/>
    </location>
</feature>
<reference evidence="4" key="1">
    <citation type="journal article" date="2014" name="Proc. Natl. Acad. Sci. U.S.A.">
        <title>Extensive sampling of basidiomycete genomes demonstrates inadequacy of the white-rot/brown-rot paradigm for wood decay fungi.</title>
        <authorList>
            <person name="Riley R."/>
            <person name="Salamov A.A."/>
            <person name="Brown D.W."/>
            <person name="Nagy L.G."/>
            <person name="Floudas D."/>
            <person name="Held B.W."/>
            <person name="Levasseur A."/>
            <person name="Lombard V."/>
            <person name="Morin E."/>
            <person name="Otillar R."/>
            <person name="Lindquist E.A."/>
            <person name="Sun H."/>
            <person name="LaButti K.M."/>
            <person name="Schmutz J."/>
            <person name="Jabbour D."/>
            <person name="Luo H."/>
            <person name="Baker S.E."/>
            <person name="Pisabarro A.G."/>
            <person name="Walton J.D."/>
            <person name="Blanchette R.A."/>
            <person name="Henrissat B."/>
            <person name="Martin F."/>
            <person name="Cullen D."/>
            <person name="Hibbett D.S."/>
            <person name="Grigoriev I.V."/>
        </authorList>
    </citation>
    <scope>NUCLEOTIDE SEQUENCE [LARGE SCALE GENOMIC DNA]</scope>
    <source>
        <strain evidence="4">FD-172 SS1</strain>
    </source>
</reference>
<feature type="region of interest" description="Disordered" evidence="1">
    <location>
        <begin position="447"/>
        <end position="510"/>
    </location>
</feature>
<evidence type="ECO:0000256" key="1">
    <source>
        <dbReference type="SAM" id="MobiDB-lite"/>
    </source>
</evidence>
<dbReference type="AlphaFoldDB" id="A0A067LXQ8"/>
<dbReference type="STRING" id="930990.A0A067LXQ8"/>
<evidence type="ECO:0000256" key="2">
    <source>
        <dbReference type="SAM" id="Phobius"/>
    </source>
</evidence>
<dbReference type="Proteomes" id="UP000027195">
    <property type="component" value="Unassembled WGS sequence"/>
</dbReference>
<sequence length="534" mass="56430">MHWVNVKAYSPVESDDTESIVRPEPPLSPKQTFSSVLRRWGTALSIIFWVACAWVIFTRLQAHGGFLFHPSHDPAVAPVPAFPDPVPFTLDIHGFDGIDTSHSFAYCQPNVSLSGSISHNISTSSPHILLYNRGPINGVLEFIRASDLSANRIEVNITFGETFGQNVPSPNVTLCSLARQDESWGLAICAGSFSSETPCLPEREVADDGQHHPNPEAIVARVTIRIPSGVSHLKSLSTVLNGFSVTSSGGAFTNITAENIKVMSSDSPIDILGLNSANIHLETSNAPINGAFIANHTLYLATVNGGINATAELWNNPNTNSSTTAEMFAINGDIISTLNLRAPGLTTANKAAPNGTFIVKSTASHGNLSHVIDQLPLGSILQLEATAAGGAASVTLPPQYEGRFELLIPPHRQYALDVNENAEDPRGEGRKRAVKLKKGQSAAIVEGDVKWEKQGEEGTGGKVAEGVKADSSLPAKGTRSEAASVPDKSSKSGSPTPDASKASKASEKTGVAVAVARSWVKIVTTEGDSTLVLS</sequence>
<dbReference type="OrthoDB" id="5570013at2759"/>
<feature type="transmembrane region" description="Helical" evidence="2">
    <location>
        <begin position="40"/>
        <end position="57"/>
    </location>
</feature>
<gene>
    <name evidence="3" type="ORF">BOTBODRAFT_180081</name>
</gene>
<protein>
    <submittedName>
        <fullName evidence="3">Uncharacterized protein</fullName>
    </submittedName>
</protein>
<name>A0A067LXQ8_BOTB1</name>
<proteinExistence type="predicted"/>
<organism evidence="3 4">
    <name type="scientific">Botryobasidium botryosum (strain FD-172 SS1)</name>
    <dbReference type="NCBI Taxonomy" id="930990"/>
    <lineage>
        <taxon>Eukaryota</taxon>
        <taxon>Fungi</taxon>
        <taxon>Dikarya</taxon>
        <taxon>Basidiomycota</taxon>
        <taxon>Agaricomycotina</taxon>
        <taxon>Agaricomycetes</taxon>
        <taxon>Cantharellales</taxon>
        <taxon>Botryobasidiaceae</taxon>
        <taxon>Botryobasidium</taxon>
    </lineage>
</organism>
<keyword evidence="2" id="KW-1133">Transmembrane helix</keyword>